<dbReference type="Proteomes" id="UP000265080">
    <property type="component" value="Chromosome 2"/>
</dbReference>
<proteinExistence type="predicted"/>
<reference evidence="1 2" key="1">
    <citation type="submission" date="2018-03" db="EMBL/GenBank/DDBJ databases">
        <title>Finding Nemo's genes: A chromosome-scale reference assembly of the genome of the orange clownfish Amphiprion percula.</title>
        <authorList>
            <person name="Lehmann R."/>
        </authorList>
    </citation>
    <scope>NUCLEOTIDE SEQUENCE</scope>
</reference>
<organism evidence="1 2">
    <name type="scientific">Amphiprion percula</name>
    <name type="common">Orange clownfish</name>
    <name type="synonym">Lutjanus percula</name>
    <dbReference type="NCBI Taxonomy" id="161767"/>
    <lineage>
        <taxon>Eukaryota</taxon>
        <taxon>Metazoa</taxon>
        <taxon>Chordata</taxon>
        <taxon>Craniata</taxon>
        <taxon>Vertebrata</taxon>
        <taxon>Euteleostomi</taxon>
        <taxon>Actinopterygii</taxon>
        <taxon>Neopterygii</taxon>
        <taxon>Teleostei</taxon>
        <taxon>Neoteleostei</taxon>
        <taxon>Acanthomorphata</taxon>
        <taxon>Ovalentaria</taxon>
        <taxon>Pomacentridae</taxon>
        <taxon>Amphiprion</taxon>
    </lineage>
</organism>
<reference evidence="1" key="3">
    <citation type="submission" date="2025-09" db="UniProtKB">
        <authorList>
            <consortium name="Ensembl"/>
        </authorList>
    </citation>
    <scope>IDENTIFICATION</scope>
</reference>
<dbReference type="Ensembl" id="ENSAPET00000008218.1">
    <property type="protein sequence ID" value="ENSAPEP00000007985.1"/>
    <property type="gene ID" value="ENSAPEG00000005774.1"/>
</dbReference>
<reference evidence="1" key="2">
    <citation type="submission" date="2025-08" db="UniProtKB">
        <authorList>
            <consortium name="Ensembl"/>
        </authorList>
    </citation>
    <scope>IDENTIFICATION</scope>
</reference>
<evidence type="ECO:0000313" key="1">
    <source>
        <dbReference type="Ensembl" id="ENSAPEP00000007985.1"/>
    </source>
</evidence>
<sequence length="145" mass="15744">GISLITPSHLLLPQKVILLWGAGTADVSTACSIGHFVSGRIGGEETDHNMTVSNILNLLLGINIRTRNCNKLSKQISPHITVTYRLCHNDIISPAPITKQEERGNFVEELGEFRNGVFHALGVMICAFYLLGIQHVTGDTAHCNG</sequence>
<protein>
    <submittedName>
        <fullName evidence="1">Uncharacterized protein</fullName>
    </submittedName>
</protein>
<name>A0A3P8S7G4_AMPPE</name>
<keyword evidence="2" id="KW-1185">Reference proteome</keyword>
<evidence type="ECO:0000313" key="2">
    <source>
        <dbReference type="Proteomes" id="UP000265080"/>
    </source>
</evidence>
<dbReference type="AlphaFoldDB" id="A0A3P8S7G4"/>
<accession>A0A3P8S7G4</accession>